<feature type="compositionally biased region" description="Basic and acidic residues" evidence="4">
    <location>
        <begin position="4014"/>
        <end position="4030"/>
    </location>
</feature>
<dbReference type="OrthoDB" id="1776524at2"/>
<dbReference type="RefSeq" id="WP_011441106.1">
    <property type="nucleotide sequence ID" value="NC_007778.1"/>
</dbReference>
<proteinExistence type="predicted"/>
<feature type="domain" description="Filamentous haemagglutinin FhaB/tRNA nuclease CdiA-like TPS" evidence="5">
    <location>
        <begin position="140"/>
        <end position="256"/>
    </location>
</feature>
<dbReference type="InterPro" id="IPR008638">
    <property type="entry name" value="FhaB/CdiA-like_TPS"/>
</dbReference>
<dbReference type="SUPFAM" id="SSF51126">
    <property type="entry name" value="Pectin lyase-like"/>
    <property type="match status" value="1"/>
</dbReference>
<dbReference type="eggNOG" id="COG3210">
    <property type="taxonomic scope" value="Bacteria"/>
</dbReference>
<dbReference type="KEGG" id="rpb:RPB_2214"/>
<evidence type="ECO:0000256" key="1">
    <source>
        <dbReference type="ARBA" id="ARBA00004613"/>
    </source>
</evidence>
<evidence type="ECO:0000313" key="6">
    <source>
        <dbReference type="EMBL" id="ABD06919.1"/>
    </source>
</evidence>
<protein>
    <submittedName>
        <fullName evidence="6">Filamentous haemagglutinin-like protein</fullName>
    </submittedName>
</protein>
<dbReference type="PANTHER" id="PTHR12338">
    <property type="entry name" value="AUTOTRANSPORTER"/>
    <property type="match status" value="1"/>
</dbReference>
<evidence type="ECO:0000259" key="5">
    <source>
        <dbReference type="SMART" id="SM00912"/>
    </source>
</evidence>
<evidence type="ECO:0000256" key="4">
    <source>
        <dbReference type="SAM" id="MobiDB-lite"/>
    </source>
</evidence>
<dbReference type="PANTHER" id="PTHR12338:SF8">
    <property type="entry name" value="HEME_HEMOPEXIN-BINDING PROTEIN"/>
    <property type="match status" value="1"/>
</dbReference>
<dbReference type="Proteomes" id="UP000008809">
    <property type="component" value="Chromosome"/>
</dbReference>
<evidence type="ECO:0000256" key="3">
    <source>
        <dbReference type="ARBA" id="ARBA00022729"/>
    </source>
</evidence>
<evidence type="ECO:0000313" key="7">
    <source>
        <dbReference type="Proteomes" id="UP000008809"/>
    </source>
</evidence>
<dbReference type="STRING" id="316058.RPB_2214"/>
<accession>Q2IXZ1</accession>
<keyword evidence="3" id="KW-0732">Signal</keyword>
<feature type="region of interest" description="Disordered" evidence="4">
    <location>
        <begin position="450"/>
        <end position="473"/>
    </location>
</feature>
<dbReference type="HOGENOM" id="CLU_000163_1_0_5"/>
<dbReference type="Pfam" id="PF05860">
    <property type="entry name" value="TPS"/>
    <property type="match status" value="1"/>
</dbReference>
<keyword evidence="7" id="KW-1185">Reference proteome</keyword>
<dbReference type="GO" id="GO:0005576">
    <property type="term" value="C:extracellular region"/>
    <property type="evidence" value="ECO:0007669"/>
    <property type="project" value="UniProtKB-SubCell"/>
</dbReference>
<feature type="region of interest" description="Disordered" evidence="4">
    <location>
        <begin position="3968"/>
        <end position="4030"/>
    </location>
</feature>
<name>Q2IXZ1_RHOP2</name>
<evidence type="ECO:0000256" key="2">
    <source>
        <dbReference type="ARBA" id="ARBA00022525"/>
    </source>
</evidence>
<gene>
    <name evidence="6" type="ordered locus">RPB_2214</name>
</gene>
<organism evidence="6 7">
    <name type="scientific">Rhodopseudomonas palustris (strain HaA2)</name>
    <dbReference type="NCBI Taxonomy" id="316058"/>
    <lineage>
        <taxon>Bacteria</taxon>
        <taxon>Pseudomonadati</taxon>
        <taxon>Pseudomonadota</taxon>
        <taxon>Alphaproteobacteria</taxon>
        <taxon>Hyphomicrobiales</taxon>
        <taxon>Nitrobacteraceae</taxon>
        <taxon>Rhodopseudomonas</taxon>
    </lineage>
</organism>
<comment type="subcellular location">
    <subcellularLocation>
        <location evidence="1">Secreted</location>
    </subcellularLocation>
</comment>
<dbReference type="Gene3D" id="2.160.20.10">
    <property type="entry name" value="Single-stranded right-handed beta-helix, Pectin lyase-like"/>
    <property type="match status" value="1"/>
</dbReference>
<dbReference type="SMART" id="SM00912">
    <property type="entry name" value="Haemagg_act"/>
    <property type="match status" value="1"/>
</dbReference>
<reference evidence="6 7" key="1">
    <citation type="submission" date="2006-01" db="EMBL/GenBank/DDBJ databases">
        <title>Complete sequence of Rhodopseudomonas palustris HaA2.</title>
        <authorList>
            <consortium name="US DOE Joint Genome Institute"/>
            <person name="Copeland A."/>
            <person name="Lucas S."/>
            <person name="Lapidus A."/>
            <person name="Barry K."/>
            <person name="Detter J.C."/>
            <person name="Glavina T."/>
            <person name="Hammon N."/>
            <person name="Israni S."/>
            <person name="Pitluck S."/>
            <person name="Chain P."/>
            <person name="Malfatti S."/>
            <person name="Shin M."/>
            <person name="Vergez L."/>
            <person name="Schmutz J."/>
            <person name="Larimer F."/>
            <person name="Land M."/>
            <person name="Hauser L."/>
            <person name="Pelletier D.A."/>
            <person name="Kyrpides N."/>
            <person name="Anderson I."/>
            <person name="Oda Y."/>
            <person name="Harwood C.S."/>
            <person name="Richardson P."/>
        </authorList>
    </citation>
    <scope>NUCLEOTIDE SEQUENCE [LARGE SCALE GENOMIC DNA]</scope>
    <source>
        <strain evidence="6 7">HaA2</strain>
    </source>
</reference>
<dbReference type="InterPro" id="IPR050909">
    <property type="entry name" value="Bact_Autotransporter_VF"/>
</dbReference>
<dbReference type="InterPro" id="IPR011050">
    <property type="entry name" value="Pectin_lyase_fold/virulence"/>
</dbReference>
<dbReference type="NCBIfam" id="TIGR01901">
    <property type="entry name" value="adhes_NPXG"/>
    <property type="match status" value="1"/>
</dbReference>
<dbReference type="InterPro" id="IPR021026">
    <property type="entry name" value="Filamn_hemagglutn_DUF3739"/>
</dbReference>
<keyword evidence="2" id="KW-0964">Secreted</keyword>
<feature type="compositionally biased region" description="Basic and acidic residues" evidence="4">
    <location>
        <begin position="3978"/>
        <end position="3990"/>
    </location>
</feature>
<dbReference type="EMBL" id="CP000250">
    <property type="protein sequence ID" value="ABD06919.1"/>
    <property type="molecule type" value="Genomic_DNA"/>
</dbReference>
<dbReference type="InterPro" id="IPR012334">
    <property type="entry name" value="Pectin_lyas_fold"/>
</dbReference>
<sequence length="4030" mass="407890">MPAVSPIELRETMPVANAASRMLFGSPGATRRLAAHAALLVTVSASALLLCAPPASARSLGGGATLSAPTLAVDAAAQAAAQAASAAAQGSASLTRATTAIQAMQAAQAAARAAASSSGGVPNGLTVGGLVPDSGLAAGGIARPVVSWTNARTPMQSGPSDAPTVTVQQTGAQAILNWSSFNIGANTSLVFDQQGNSSWVALNRVGASSSPSRILGSIRADGSIYIINQNGIIFGGASQITVGSLIASAASITDNQFLTYGIYSTAINKVYNPSFTAAGGTIVVEAGASIATAAPKTVTSGGGSVILLGTEVRNAGSISTPKGQTVLAAGDSFILRSGYATDGNTTSTTRGVEVAPVRASNSQSGAVGNSGLVFAQQGDITLAGHSVTQDGILVATTSVDQRGTVHLLNSITDPTGSVTVADGALTAVLPELDSKVTALDSQRDALIADSTKQNSGRAAAANDAPQFNNLSRLDDRQDQSRVEIVSGGLVTFRRNSLTLAQGGQIAVSSVSDIRVETLATLDVSGTTGTVLPASANNLKVNIQPNEMRDSPVNRDSGVLVSKDAWIDIRDLVLVPAGTGGYASDRYYTKGGLLEVGGYLGNTGHTIGEWTAVGGTVTLAAGRKVIAERGALIDLSGGMVNYAAGDLLTTMVIGADGRIYSIGNAPADMPIISYGSGFTRDHARWGQKETWGAPAHGAVRSFHQDAYSVGRDAGLLQILAATSDFKADIDAAVYTGERQTTSRPSTKTDGYKLTQTQPGLPGQLLVGTVDIGLGNGGTQTSGIVLFAGPGATQVTAPSHVFDAAEISAMGLGGLSVFGSSEIEGDLTLAPGAIVSLSVNHLGGNITARGGSVTLSVSSFDPGVTVDTRGLWTNALLDPTRVSGLAYRNGGAITVSGSPLNGYDLVIPAGVRLDASAGGAILSTGKFSGGNGGDITLGGNSLALNGEVVSNGFGKGGKLALSTSGAMVIGPSPLPGGTLAAGEAAPVLLVLASPVTLARGTVAPFSITMTITSVAGGQLVPAGAQAQVSSTAVVTVGSAGWTVPAGIFYAMDTTFHYYYPGSTVPAGTILQTMAGNFSSGYVLPPNSFTTPLRLSPINVNFAAGSVLAYDAVLSKGYVLPAGAVLPQSVEVAPVLALDPSLFQKGFSSYAISSGLGITVQPGLQIEVVEPTYQFSRALVDLPTGGRVDTAASLALAPLFAEDALRRTLNQRPGADLVLTARAAGLYSSVALANEHAAAPITIGSGASISVDPGRSVSLFGDDQITIEGEITARGGSISAFNLTPSAPLTANSSFGRSVWIGSNAVLDVSGIAHAATDSRGRRYGTVTDGGSIVLGTDETPTTDGMNSGNAFVVIRPGALIDASGASAVLDVLGEGPALVAGNGGSIRLSSLWGFAIDGTMRAAAGGVGASGGSLSLTLESPIVAIGAGASSTLVQAATAGRVIAITQDTTPTGLTDGLAPGVADAGLVLGSGRLSAAQVKAGGFDSLSLWGRSAIAFDGDVNLSLGRSLVLQQGKIVNTAATGKVTLAAPYVFIDGHTLQANTLHPEWTTMFADRLPVYAKGASFSVSADLVDIRNLASLAYEMASVASSGDIRFLKATERANARLVDYVTILAAGGDLDLTAAQIYPASGAVALAAAGGIETAGDTFGFTRFNDAGSRLTVHGTGAVPDMPYSVFGNLTLLAETIEQGGVVRAPMGQIQFGDFATPAGRAVNTTRLIEFMPGSITSVSADGLIVPYGGTADGIRYTVDGGAPVTPSLVNGLYRTGASGSTSLYVGVGVAGISVQTDAGSLIDLSGGGTLAGAAFISGRGGSVDPLLTPLANAGIHGFSSAGNKVYAIVPGTFTAPAAGGYNNLWTGGVPTIGQQITIPAGVPGLPAGTYTLLPANYALLPGAYRVELGARTDQAVNPVALANGSYVLTGHQAVAHTNIQDALATRLVITPADAVRNYAQFNEQSYGDFVLSTAAQFGTRRTMVEADAKFLTIDLGLDATVAANSALKVNGIIDFAAAAGGIDGSLFLTTGDALHKGALVITAPGSATANTASRTTVSSSTLAAVGAPNLVLGGRPYDNNTYVSVDSGNLALVDSLTIEAGVRVSASQVLAFAGTTITLQAGAEINTLGRGFSGLDSRSGLAFGTAPQSYPSLYTLLVVSNGSIILNANTGLGSGGIVMNDGAALYSEGTIGFYAPTGLQTSGSIKLGTRNLALSVASLNIGSAEALAAVPNLPVGLRFDQGFLDTLLSGGGAAGAPAVEHLVMTAGQSINFFGSSDLSTFDPLTGRSRLDELVLASPAIYGYGSGSDSVHLATNRLVWTGGSVFDPVATGPSSTPQFKSATPPERLAGLGNSGALVVDAREVVFGYPAEAQSDSNLVFNRLMLGFDTAVFNAAERVTANNKGTVSVYAGGPAIGGSFDPASYQGVGGTLVFNTPAITGDAGANLAIYGGAVTLTQTGAVAGPAGGLGATLSVTADTLRVDTAVLLPGGALTLTARQDLLIDSRARLDLSGHAVAIGQAVSQVWAGDVTLVSLNGNVTLAAGSIVDLSSDGSDAGTFKLRAAGAARFAGALLASGGGNGARDGAFDLAADSLGGGNLSADFAALNQRLNAEGFAYSRAFVFGSGNLAVGSDVKARNVTITADGGSLTVDGRIDASGLRSGAIRLAARDDVVLTGNAVLDVHGTQLVVDSYGQAIEASNRNSIELGTSQGWIRIGGGATLDTSSPDGISRGRVEINARRSSETGGDVNIDAPSPLNLRGIASLAVNGYWTYSPTDANGTIVQDDTAAGVVSGAVGLAQIDATNQTFYANALGNNALQARLAGLKTVGAAYHFRPGVEIVSSAASGGKLTVVGDLDLAGFRYGPNADRNTASATYGFGEPLALMIRASGNLTIKGSITDGFAEPKSSPDEVNFRDRPQNGVVTVIPAYAPPYDDYTPTEDMTLGEDWVLPYYWYDGESRLYVSTDRGYFYSGDLIPAGTKILWTGDTYFYFGGDQLVPAAADIVRLSQGKIYAIAPMLAPGAMSASIRLVGGADLASGDSRALLPADRLGNSGNIVLDDYHTHSPTKMGADVRQTEIASVIRTGTGDLDLLAGGSLTERSLYAVYTAGTQQDLASGNSAYIINQPSIQLPSGTGLESTFNDRANYFPDHGGDLRVTVQGNLAGYNAQLSLMRDGGEWLMLQGAPDLGQATGWSVNFGNYKGAVYVSGPLGFGTYGGGNATVVVGGAAGGITTTNIYAANRVTTGLSVAVGATGRVLADGTLIETGGGDLSIQVGGRLNPLSDGGQITNLRGSITLQAAEIGSRGKVYATSIAGDPRPAEFTSGANIAYSFAGPSLRLGDAAASIRTLGTAWLGSVGEIGINQAMNPNAYGDVAGPANTSIVTWFSLFQPSTAVDMVSLGGDLAPFSANSGDGLYLPPQFTAAALSGNIYASAASKQVPAARAGFELLAQGSIYGYGSIVMSAADPALLPTPFHPAFAQVRSYSVFLTNATSQKRGDLFAFAPDQPTSDVHAGDPEPVRIYAANGDIVGLWLTTAKRLDMAAGGDIVMTKDSQLSSSLTITHANATDVSTVTAGGKIIYPRITAKGPGEVSITADSDIFLGDLGSIVSTGPAYAADQRPGASIGLLAGAGAAGPNYAAIATLYLDPANRAVSGTPLADQAGRVAKTYEAELRQWLAIRYGYVAASDADARVYFGNRAPEEQAIFLRQVYFAELKVAGREYNDPASVRYGSYFRGRQVIATLFPDRDASGEPIAYDGDFVMFGDSGVRTIAGGDITVLTPGGRQVLGVEGKVPAGTAGVITQGQGDISLYSKGSILLGLSRIMTTYGGSILAWSAEGDINAGRGSKTTLVYTPPKRIYDRYGKVTLAPQVPSTGAGIATLNPVPGTTAGDIDLIAPLGTIDAGEAGIRVSGDINLVALQIVNAANIQVQGTSSGLPTVQAPPVAALTAAGNVAGAATPAAVAPAQANDRPSIILVEFLGFGGGDGGSQPAPPLPRDRRNDQDRQSYDPDSAFRAVGHGRLTEQQRSQLTARERAKLDELMTRAEVR</sequence>
<dbReference type="Pfam" id="PF12545">
    <property type="entry name" value="DUF3739"/>
    <property type="match status" value="1"/>
</dbReference>